<proteinExistence type="predicted"/>
<evidence type="ECO:0000313" key="2">
    <source>
        <dbReference type="EMBL" id="KYP53484.1"/>
    </source>
</evidence>
<dbReference type="Gramene" id="C.cajan_24408.t">
    <property type="protein sequence ID" value="C.cajan_24408.t.cds1"/>
    <property type="gene ID" value="C.cajan_24408"/>
</dbReference>
<evidence type="ECO:0000313" key="3">
    <source>
        <dbReference type="Proteomes" id="UP000075243"/>
    </source>
</evidence>
<organism evidence="2 3">
    <name type="scientific">Cajanus cajan</name>
    <name type="common">Pigeon pea</name>
    <name type="synonym">Cajanus indicus</name>
    <dbReference type="NCBI Taxonomy" id="3821"/>
    <lineage>
        <taxon>Eukaryota</taxon>
        <taxon>Viridiplantae</taxon>
        <taxon>Streptophyta</taxon>
        <taxon>Embryophyta</taxon>
        <taxon>Tracheophyta</taxon>
        <taxon>Spermatophyta</taxon>
        <taxon>Magnoliopsida</taxon>
        <taxon>eudicotyledons</taxon>
        <taxon>Gunneridae</taxon>
        <taxon>Pentapetalae</taxon>
        <taxon>rosids</taxon>
        <taxon>fabids</taxon>
        <taxon>Fabales</taxon>
        <taxon>Fabaceae</taxon>
        <taxon>Papilionoideae</taxon>
        <taxon>50 kb inversion clade</taxon>
        <taxon>NPAAA clade</taxon>
        <taxon>indigoferoid/millettioid clade</taxon>
        <taxon>Phaseoleae</taxon>
        <taxon>Cajanus</taxon>
    </lineage>
</organism>
<dbReference type="Proteomes" id="UP000075243">
    <property type="component" value="Unassembled WGS sequence"/>
</dbReference>
<dbReference type="AlphaFoldDB" id="A0A151SF76"/>
<gene>
    <name evidence="2" type="ORF">KK1_024621</name>
</gene>
<dbReference type="InterPro" id="IPR025724">
    <property type="entry name" value="GAG-pre-integrase_dom"/>
</dbReference>
<feature type="non-terminal residue" evidence="2">
    <location>
        <position position="1"/>
    </location>
</feature>
<evidence type="ECO:0000259" key="1">
    <source>
        <dbReference type="Pfam" id="PF13976"/>
    </source>
</evidence>
<dbReference type="Pfam" id="PF13976">
    <property type="entry name" value="gag_pre-integrs"/>
    <property type="match status" value="1"/>
</dbReference>
<accession>A0A151SF76</accession>
<dbReference type="EMBL" id="KQ483413">
    <property type="protein sequence ID" value="KYP53484.1"/>
    <property type="molecule type" value="Genomic_DNA"/>
</dbReference>
<protein>
    <recommendedName>
        <fullName evidence="1">GAG-pre-integrase domain-containing protein</fullName>
    </recommendedName>
</protein>
<sequence>VSLFFPKQCEFQILESRKTIGNVKECVGLYLLQVEESKKGLKANLCAIVGPSSENSIILWHYRLGHPNFMYLEKLFLSLLNKNSKHFQCEICQLSIHTHNSYPNSTLQALQIILLNTQ</sequence>
<reference evidence="2" key="1">
    <citation type="journal article" date="2012" name="Nat. Biotechnol.">
        <title>Draft genome sequence of pigeonpea (Cajanus cajan), an orphan legume crop of resource-poor farmers.</title>
        <authorList>
            <person name="Varshney R.K."/>
            <person name="Chen W."/>
            <person name="Li Y."/>
            <person name="Bharti A.K."/>
            <person name="Saxena R.K."/>
            <person name="Schlueter J.A."/>
            <person name="Donoghue M.T."/>
            <person name="Azam S."/>
            <person name="Fan G."/>
            <person name="Whaley A.M."/>
            <person name="Farmer A.D."/>
            <person name="Sheridan J."/>
            <person name="Iwata A."/>
            <person name="Tuteja R."/>
            <person name="Penmetsa R.V."/>
            <person name="Wu W."/>
            <person name="Upadhyaya H.D."/>
            <person name="Yang S.P."/>
            <person name="Shah T."/>
            <person name="Saxena K.B."/>
            <person name="Michael T."/>
            <person name="McCombie W.R."/>
            <person name="Yang B."/>
            <person name="Zhang G."/>
            <person name="Yang H."/>
            <person name="Wang J."/>
            <person name="Spillane C."/>
            <person name="Cook D.R."/>
            <person name="May G.D."/>
            <person name="Xu X."/>
            <person name="Jackson S.A."/>
        </authorList>
    </citation>
    <scope>NUCLEOTIDE SEQUENCE [LARGE SCALE GENOMIC DNA]</scope>
</reference>
<name>A0A151SF76_CAJCA</name>
<feature type="domain" description="GAG-pre-integrase" evidence="1">
    <location>
        <begin position="28"/>
        <end position="95"/>
    </location>
</feature>
<keyword evidence="3" id="KW-1185">Reference proteome</keyword>